<organism evidence="10 11">
    <name type="scientific">Azohydromonas caseinilytica</name>
    <dbReference type="NCBI Taxonomy" id="2728836"/>
    <lineage>
        <taxon>Bacteria</taxon>
        <taxon>Pseudomonadati</taxon>
        <taxon>Pseudomonadota</taxon>
        <taxon>Betaproteobacteria</taxon>
        <taxon>Burkholderiales</taxon>
        <taxon>Sphaerotilaceae</taxon>
        <taxon>Azohydromonas</taxon>
    </lineage>
</organism>
<dbReference type="GO" id="GO:0016679">
    <property type="term" value="F:oxidoreductase activity, acting on diphenols and related substances as donors"/>
    <property type="evidence" value="ECO:0007669"/>
    <property type="project" value="TreeGrafter"/>
</dbReference>
<feature type="transmembrane region" description="Helical" evidence="7">
    <location>
        <begin position="20"/>
        <end position="40"/>
    </location>
</feature>
<dbReference type="RefSeq" id="WP_169160116.1">
    <property type="nucleotide sequence ID" value="NZ_JABBFW010000005.1"/>
</dbReference>
<keyword evidence="11" id="KW-1185">Reference proteome</keyword>
<dbReference type="GO" id="GO:0020037">
    <property type="term" value="F:heme binding"/>
    <property type="evidence" value="ECO:0007669"/>
    <property type="project" value="UniProtKB-UniRule"/>
</dbReference>
<keyword evidence="3 7" id="KW-0812">Transmembrane</keyword>
<name>A0A848F776_9BURK</name>
<dbReference type="GO" id="GO:0046872">
    <property type="term" value="F:metal ion binding"/>
    <property type="evidence" value="ECO:0007669"/>
    <property type="project" value="UniProtKB-KW"/>
</dbReference>
<feature type="transmembrane region" description="Helical" evidence="7">
    <location>
        <begin position="160"/>
        <end position="176"/>
    </location>
</feature>
<feature type="domain" description="Ferric oxidoreductase" evidence="9">
    <location>
        <begin position="61"/>
        <end position="171"/>
    </location>
</feature>
<dbReference type="GO" id="GO:0010181">
    <property type="term" value="F:FMN binding"/>
    <property type="evidence" value="ECO:0007669"/>
    <property type="project" value="UniProtKB-UniRule"/>
</dbReference>
<keyword evidence="7" id="KW-0249">Electron transport</keyword>
<keyword evidence="7" id="KW-0285">Flavoprotein</keyword>
<comment type="cofactor">
    <cofactor evidence="7">
        <name>heme b</name>
        <dbReference type="ChEBI" id="CHEBI:60344"/>
    </cofactor>
    <text evidence="7">Binds 1 heme b (iron(II)-protoporphyrin IX) group per subunit.</text>
</comment>
<dbReference type="EMBL" id="JABBFW010000005">
    <property type="protein sequence ID" value="NML15212.1"/>
    <property type="molecule type" value="Genomic_DNA"/>
</dbReference>
<gene>
    <name evidence="7" type="primary">msrQ</name>
    <name evidence="10" type="ORF">HHL10_09500</name>
</gene>
<comment type="similarity">
    <text evidence="7">Belongs to the MsrQ family.</text>
</comment>
<reference evidence="10 11" key="1">
    <citation type="submission" date="2020-04" db="EMBL/GenBank/DDBJ databases">
        <title>Azohydromonas sp. isolated from soil.</title>
        <authorList>
            <person name="Dahal R.H."/>
        </authorList>
    </citation>
    <scope>NUCLEOTIDE SEQUENCE [LARGE SCALE GENOMIC DNA]</scope>
    <source>
        <strain evidence="10 11">G-1-1-14</strain>
    </source>
</reference>
<feature type="region of interest" description="Disordered" evidence="8">
    <location>
        <begin position="212"/>
        <end position="240"/>
    </location>
</feature>
<dbReference type="Pfam" id="PF01794">
    <property type="entry name" value="Ferric_reduct"/>
    <property type="match status" value="1"/>
</dbReference>
<evidence type="ECO:0000256" key="2">
    <source>
        <dbReference type="ARBA" id="ARBA00022448"/>
    </source>
</evidence>
<feature type="compositionally biased region" description="Low complexity" evidence="8">
    <location>
        <begin position="212"/>
        <end position="229"/>
    </location>
</feature>
<evidence type="ECO:0000256" key="8">
    <source>
        <dbReference type="SAM" id="MobiDB-lite"/>
    </source>
</evidence>
<keyword evidence="2 7" id="KW-0813">Transport</keyword>
<keyword evidence="7" id="KW-1003">Cell membrane</keyword>
<evidence type="ECO:0000256" key="1">
    <source>
        <dbReference type="ARBA" id="ARBA00004141"/>
    </source>
</evidence>
<feature type="transmembrane region" description="Helical" evidence="7">
    <location>
        <begin position="188"/>
        <end position="204"/>
    </location>
</feature>
<comment type="subunit">
    <text evidence="7">Heterodimer of a catalytic subunit (MsrP) and a heme-binding subunit (MsrQ).</text>
</comment>
<evidence type="ECO:0000259" key="9">
    <source>
        <dbReference type="Pfam" id="PF01794"/>
    </source>
</evidence>
<dbReference type="InterPro" id="IPR013130">
    <property type="entry name" value="Fe3_Rdtase_TM_dom"/>
</dbReference>
<comment type="caution">
    <text evidence="10">The sequence shown here is derived from an EMBL/GenBank/DDBJ whole genome shotgun (WGS) entry which is preliminary data.</text>
</comment>
<evidence type="ECO:0000313" key="11">
    <source>
        <dbReference type="Proteomes" id="UP000574067"/>
    </source>
</evidence>
<dbReference type="HAMAP" id="MF_01207">
    <property type="entry name" value="MsrQ"/>
    <property type="match status" value="1"/>
</dbReference>
<keyword evidence="4 7" id="KW-1133">Transmembrane helix</keyword>
<accession>A0A848F776</accession>
<dbReference type="GO" id="GO:0030091">
    <property type="term" value="P:protein repair"/>
    <property type="evidence" value="ECO:0007669"/>
    <property type="project" value="UniProtKB-UniRule"/>
</dbReference>
<comment type="function">
    <text evidence="7">Part of the MsrPQ system that repairs oxidized periplasmic proteins containing methionine sulfoxide residues (Met-O), using respiratory chain electrons. Thus protects these proteins from oxidative-stress damage caused by reactive species of oxygen and chlorine generated by the host defense mechanisms. MsrPQ is essential for the maintenance of envelope integrity under bleach stress, rescuing a wide series of structurally unrelated periplasmic proteins from methionine oxidation. MsrQ provides electrons for reduction to the reductase catalytic subunit MsrP, using the quinone pool of the respiratory chain.</text>
</comment>
<dbReference type="AlphaFoldDB" id="A0A848F776"/>
<feature type="transmembrane region" description="Helical" evidence="7">
    <location>
        <begin position="90"/>
        <end position="108"/>
    </location>
</feature>
<dbReference type="Proteomes" id="UP000574067">
    <property type="component" value="Unassembled WGS sequence"/>
</dbReference>
<evidence type="ECO:0000256" key="5">
    <source>
        <dbReference type="ARBA" id="ARBA00023004"/>
    </source>
</evidence>
<dbReference type="InterPro" id="IPR022837">
    <property type="entry name" value="MsrQ-like"/>
</dbReference>
<feature type="transmembrane region" description="Helical" evidence="7">
    <location>
        <begin position="128"/>
        <end position="148"/>
    </location>
</feature>
<keyword evidence="7" id="KW-0349">Heme</keyword>
<keyword evidence="5 7" id="KW-0408">Iron</keyword>
<protein>
    <recommendedName>
        <fullName evidence="7">Protein-methionine-sulfoxide reductase heme-binding subunit MsrQ</fullName>
    </recommendedName>
    <alternativeName>
        <fullName evidence="7">Flavocytochrome MsrQ</fullName>
    </alternativeName>
</protein>
<proteinExistence type="inferred from homology"/>
<evidence type="ECO:0000256" key="4">
    <source>
        <dbReference type="ARBA" id="ARBA00022989"/>
    </source>
</evidence>
<evidence type="ECO:0000313" key="10">
    <source>
        <dbReference type="EMBL" id="NML15212.1"/>
    </source>
</evidence>
<dbReference type="GO" id="GO:0009055">
    <property type="term" value="F:electron transfer activity"/>
    <property type="evidence" value="ECO:0007669"/>
    <property type="project" value="UniProtKB-UniRule"/>
</dbReference>
<dbReference type="PANTHER" id="PTHR36964:SF1">
    <property type="entry name" value="PROTEIN-METHIONINE-SULFOXIDE REDUCTASE HEME-BINDING SUBUNIT MSRQ"/>
    <property type="match status" value="1"/>
</dbReference>
<dbReference type="PANTHER" id="PTHR36964">
    <property type="entry name" value="PROTEIN-METHIONINE-SULFOXIDE REDUCTASE HEME-BINDING SUBUNIT MSRQ"/>
    <property type="match status" value="1"/>
</dbReference>
<evidence type="ECO:0000256" key="6">
    <source>
        <dbReference type="ARBA" id="ARBA00023136"/>
    </source>
</evidence>
<feature type="transmembrane region" description="Helical" evidence="7">
    <location>
        <begin position="60"/>
        <end position="78"/>
    </location>
</feature>
<keyword evidence="7" id="KW-0288">FMN</keyword>
<sequence>MANPAIAGAARKKPLLLHPAAKPVLLALLLLPLAYLVWAAATDSLGANPAEALIRRSGDWTLRLLCATLAVTPLRVLLKQPALARFRRMLGVATFGYALLHFVCYAVLDQGLDLGVILKDIAKRPFILVGTAALLLMAPLALTSFNRAIKALGAARWQRLHKGVYAIALLALLHFFWMKAGKNDFGEWSIYAAVIAALLGWRVWEARRKAAQPTAGVAPAAAKRPVRQPSLAREAGEGQG</sequence>
<keyword evidence="7" id="KW-0479">Metal-binding</keyword>
<evidence type="ECO:0000256" key="7">
    <source>
        <dbReference type="HAMAP-Rule" id="MF_01207"/>
    </source>
</evidence>
<keyword evidence="6 7" id="KW-0472">Membrane</keyword>
<comment type="cofactor">
    <cofactor evidence="7">
        <name>FMN</name>
        <dbReference type="ChEBI" id="CHEBI:58210"/>
    </cofactor>
    <text evidence="7">Binds 1 FMN per subunit.</text>
</comment>
<evidence type="ECO:0000256" key="3">
    <source>
        <dbReference type="ARBA" id="ARBA00022692"/>
    </source>
</evidence>
<dbReference type="GO" id="GO:0005886">
    <property type="term" value="C:plasma membrane"/>
    <property type="evidence" value="ECO:0007669"/>
    <property type="project" value="UniProtKB-SubCell"/>
</dbReference>
<comment type="subcellular location">
    <subcellularLocation>
        <location evidence="7">Cell membrane</location>
        <topology evidence="7">Multi-pass membrane protein</topology>
    </subcellularLocation>
    <subcellularLocation>
        <location evidence="1">Membrane</location>
        <topology evidence="1">Multi-pass membrane protein</topology>
    </subcellularLocation>
</comment>